<feature type="region of interest" description="Disordered" evidence="1">
    <location>
        <begin position="23"/>
        <end position="78"/>
    </location>
</feature>
<reference evidence="2" key="1">
    <citation type="journal article" date="2020" name="Phytopathology">
        <title>Genome Sequence Resources of Colletotrichum truncatum, C. plurivorum, C. musicola, and C. sojae: Four Species Pathogenic to Soybean (Glycine max).</title>
        <authorList>
            <person name="Rogerio F."/>
            <person name="Boufleur T.R."/>
            <person name="Ciampi-Guillardi M."/>
            <person name="Sukno S.A."/>
            <person name="Thon M.R."/>
            <person name="Massola Junior N.S."/>
            <person name="Baroncelli R."/>
        </authorList>
    </citation>
    <scope>NUCLEOTIDE SEQUENCE</scope>
    <source>
        <strain evidence="2">LFN0074</strain>
    </source>
</reference>
<keyword evidence="3" id="KW-1185">Reference proteome</keyword>
<proteinExistence type="predicted"/>
<dbReference type="EMBL" id="WIGM01000157">
    <property type="protein sequence ID" value="KAF6836632.1"/>
    <property type="molecule type" value="Genomic_DNA"/>
</dbReference>
<organism evidence="2 3">
    <name type="scientific">Colletotrichum musicola</name>
    <dbReference type="NCBI Taxonomy" id="2175873"/>
    <lineage>
        <taxon>Eukaryota</taxon>
        <taxon>Fungi</taxon>
        <taxon>Dikarya</taxon>
        <taxon>Ascomycota</taxon>
        <taxon>Pezizomycotina</taxon>
        <taxon>Sordariomycetes</taxon>
        <taxon>Hypocreomycetidae</taxon>
        <taxon>Glomerellales</taxon>
        <taxon>Glomerellaceae</taxon>
        <taxon>Colletotrichum</taxon>
        <taxon>Colletotrichum orchidearum species complex</taxon>
    </lineage>
</organism>
<name>A0A8H6KS03_9PEZI</name>
<dbReference type="Proteomes" id="UP000639643">
    <property type="component" value="Unassembled WGS sequence"/>
</dbReference>
<evidence type="ECO:0000313" key="2">
    <source>
        <dbReference type="EMBL" id="KAF6836632.1"/>
    </source>
</evidence>
<protein>
    <submittedName>
        <fullName evidence="2">Uncharacterized protein</fullName>
    </submittedName>
</protein>
<evidence type="ECO:0000313" key="3">
    <source>
        <dbReference type="Proteomes" id="UP000639643"/>
    </source>
</evidence>
<gene>
    <name evidence="2" type="ORF">CMUS01_05336</name>
</gene>
<evidence type="ECO:0000256" key="1">
    <source>
        <dbReference type="SAM" id="MobiDB-lite"/>
    </source>
</evidence>
<sequence>MRWKQNIGIQPSHDRSMRWMRSTAGDLQRRPPLAEWDASRRARTHASGPTGAFPFCGSRCGDEEEGSTMDMERADSSP</sequence>
<accession>A0A8H6KS03</accession>
<dbReference type="AlphaFoldDB" id="A0A8H6KS03"/>
<comment type="caution">
    <text evidence="2">The sequence shown here is derived from an EMBL/GenBank/DDBJ whole genome shotgun (WGS) entry which is preliminary data.</text>
</comment>